<reference evidence="4 5" key="1">
    <citation type="submission" date="2016-10" db="EMBL/GenBank/DDBJ databases">
        <authorList>
            <person name="de Groot N.N."/>
        </authorList>
    </citation>
    <scope>NUCLEOTIDE SEQUENCE [LARGE SCALE GENOMIC DNA]</scope>
    <source>
        <strain evidence="4 5">DSM 19547</strain>
    </source>
</reference>
<dbReference type="InterPro" id="IPR002942">
    <property type="entry name" value="S4_RNA-bd"/>
</dbReference>
<keyword evidence="1" id="KW-0694">RNA-binding</keyword>
<dbReference type="AlphaFoldDB" id="A0A1I5SLQ4"/>
<accession>A0A1I5SLQ4</accession>
<evidence type="ECO:0000313" key="5">
    <source>
        <dbReference type="Proteomes" id="UP000199356"/>
    </source>
</evidence>
<evidence type="ECO:0000256" key="1">
    <source>
        <dbReference type="PROSITE-ProRule" id="PRU00182"/>
    </source>
</evidence>
<dbReference type="Proteomes" id="UP000199356">
    <property type="component" value="Unassembled WGS sequence"/>
</dbReference>
<feature type="domain" description="RNA-binding S4" evidence="3">
    <location>
        <begin position="8"/>
        <end position="73"/>
    </location>
</feature>
<dbReference type="GO" id="GO:0003723">
    <property type="term" value="F:RNA binding"/>
    <property type="evidence" value="ECO:0007669"/>
    <property type="project" value="UniProtKB-KW"/>
</dbReference>
<dbReference type="InterPro" id="IPR036986">
    <property type="entry name" value="S4_RNA-bd_sf"/>
</dbReference>
<gene>
    <name evidence="4" type="ORF">SAMN04488047_11163</name>
</gene>
<name>A0A1I5SLQ4_9RHOB</name>
<evidence type="ECO:0000313" key="4">
    <source>
        <dbReference type="EMBL" id="SFP71266.1"/>
    </source>
</evidence>
<feature type="region of interest" description="Disordered" evidence="2">
    <location>
        <begin position="80"/>
        <end position="124"/>
    </location>
</feature>
<dbReference type="SMART" id="SM00363">
    <property type="entry name" value="S4"/>
    <property type="match status" value="1"/>
</dbReference>
<evidence type="ECO:0000259" key="3">
    <source>
        <dbReference type="SMART" id="SM00363"/>
    </source>
</evidence>
<dbReference type="Pfam" id="PF01479">
    <property type="entry name" value="S4"/>
    <property type="match status" value="1"/>
</dbReference>
<dbReference type="PROSITE" id="PS50889">
    <property type="entry name" value="S4"/>
    <property type="match status" value="1"/>
</dbReference>
<organism evidence="4 5">
    <name type="scientific">Tranquillimonas alkanivorans</name>
    <dbReference type="NCBI Taxonomy" id="441119"/>
    <lineage>
        <taxon>Bacteria</taxon>
        <taxon>Pseudomonadati</taxon>
        <taxon>Pseudomonadota</taxon>
        <taxon>Alphaproteobacteria</taxon>
        <taxon>Rhodobacterales</taxon>
        <taxon>Roseobacteraceae</taxon>
        <taxon>Tranquillimonas</taxon>
    </lineage>
</organism>
<dbReference type="EMBL" id="FOXA01000011">
    <property type="protein sequence ID" value="SFP71266.1"/>
    <property type="molecule type" value="Genomic_DNA"/>
</dbReference>
<dbReference type="STRING" id="441119.SAMN04488047_11163"/>
<keyword evidence="5" id="KW-1185">Reference proteome</keyword>
<evidence type="ECO:0000256" key="2">
    <source>
        <dbReference type="SAM" id="MobiDB-lite"/>
    </source>
</evidence>
<dbReference type="Gene3D" id="3.10.290.10">
    <property type="entry name" value="RNA-binding S4 domain"/>
    <property type="match status" value="1"/>
</dbReference>
<proteinExistence type="predicted"/>
<dbReference type="CDD" id="cd00165">
    <property type="entry name" value="S4"/>
    <property type="match status" value="1"/>
</dbReference>
<dbReference type="OrthoDB" id="9797176at2"/>
<keyword evidence="4" id="KW-0346">Stress response</keyword>
<sequence length="124" mass="13911">MTEPRPTIRLDKWLWFARFFKTRGLATKQVAAGHVRVNSARVDKPSSAVGAGDVLTFPQGRRIRVVRILALGERRGPAPEAQALYDDLTPDEPDVPPNPRFEGKGRPTKKDRRDTVSKFPPPLE</sequence>
<dbReference type="RefSeq" id="WP_093423003.1">
    <property type="nucleotide sequence ID" value="NZ_FOXA01000011.1"/>
</dbReference>
<dbReference type="SUPFAM" id="SSF55174">
    <property type="entry name" value="Alpha-L RNA-binding motif"/>
    <property type="match status" value="1"/>
</dbReference>
<protein>
    <submittedName>
        <fullName evidence="4">Heat shock protein Hsp15</fullName>
    </submittedName>
</protein>